<proteinExistence type="predicted"/>
<gene>
    <name evidence="3" type="ORF">HNR57_006594</name>
</gene>
<evidence type="ECO:0000313" key="3">
    <source>
        <dbReference type="EMBL" id="MBB6080643.1"/>
    </source>
</evidence>
<feature type="region of interest" description="Disordered" evidence="1">
    <location>
        <begin position="492"/>
        <end position="527"/>
    </location>
</feature>
<evidence type="ECO:0000256" key="1">
    <source>
        <dbReference type="SAM" id="MobiDB-lite"/>
    </source>
</evidence>
<feature type="region of interest" description="Disordered" evidence="1">
    <location>
        <begin position="274"/>
        <end position="303"/>
    </location>
</feature>
<feature type="compositionally biased region" description="Basic and acidic residues" evidence="1">
    <location>
        <begin position="342"/>
        <end position="365"/>
    </location>
</feature>
<feature type="compositionally biased region" description="Low complexity" evidence="1">
    <location>
        <begin position="492"/>
        <end position="512"/>
    </location>
</feature>
<comment type="caution">
    <text evidence="3">The sequence shown here is derived from an EMBL/GenBank/DDBJ whole genome shotgun (WGS) entry which is preliminary data.</text>
</comment>
<dbReference type="InterPro" id="IPR035992">
    <property type="entry name" value="Ricin_B-like_lectins"/>
</dbReference>
<feature type="region of interest" description="Disordered" evidence="1">
    <location>
        <begin position="670"/>
        <end position="715"/>
    </location>
</feature>
<feature type="domain" description="Ricin B lectin" evidence="2">
    <location>
        <begin position="527"/>
        <end position="657"/>
    </location>
</feature>
<dbReference type="GO" id="GO:0000428">
    <property type="term" value="C:DNA-directed RNA polymerase complex"/>
    <property type="evidence" value="ECO:0007669"/>
    <property type="project" value="UniProtKB-KW"/>
</dbReference>
<feature type="region of interest" description="Disordered" evidence="1">
    <location>
        <begin position="342"/>
        <end position="460"/>
    </location>
</feature>
<sequence>MKDAGPSNSPAPARGFGATDEQLSAELRKWTGATPALHPVGELLDRHWEAAFGYARLCTDGPRSAGMLTTAAFTRLFGETLRQNGPTSAWRSHLLVTVRRIAAEWAGDHRLDMLHPELLTGTGEGERPASRLLPSQRRRLLSGAFQRLPQSARCLLWHVEVEAEPLTSPAGLLGLDEEGARVELGRARDRLREECLQLHRELAPDEECRRYLRLLDVTYRRGGLTLDPDLRAHIEGCGHCSAAADQLDQFNHGLGAALAEAVLGWGGRAYAESRANEAGESTGGGRPTERGRPGGAAGAATAATPAAAARELFPDPVALAREVFPDPAGMAYEIIPDPVRAAREPSHEPVREERDVFPDPVRPVREPLAGPAGGERGTFPDPVALTGTVGESFTAPGGPAAAPPPPAADGAGAPPDRAHPPGTAYEGLSVPPPVTAPPGPRPEGPRTAARRSADRTARRAARRRNLTVGILTVSGLVVLPLVLWSTGNSGDGAPAGADRPAGEAPDPDAGGATTDPSSAGADDAGKGTLRGRLHNVASGLCVGIDGEKAVEGGEAELTACSADAAQQWTYETDGLLRNGAAPDLCLDSRLGYSVRLAPCAGPSRPDPKHIRYDFTLQGALVPRSDQDLALAPAATNGSGALVLKARTDDEAQRWVIDTSKADLRMKAVNWNAAAPAPRPTPTPTPTPSKTPEPGPTPSATSPAPRPAPSSPAATDSPCDRYGYYCDADGRYGNPGYGYPGYGYGPGYGGYGYGYGYGYGGDGRR</sequence>
<protein>
    <submittedName>
        <fullName evidence="3">DNA-directed RNA polymerase specialized sigma24 family protein</fullName>
    </submittedName>
</protein>
<accession>A0A7W9WKQ0</accession>
<organism evidence="3 4">
    <name type="scientific">Streptomyces paradoxus</name>
    <dbReference type="NCBI Taxonomy" id="66375"/>
    <lineage>
        <taxon>Bacteria</taxon>
        <taxon>Bacillati</taxon>
        <taxon>Actinomycetota</taxon>
        <taxon>Actinomycetes</taxon>
        <taxon>Kitasatosporales</taxon>
        <taxon>Streptomycetaceae</taxon>
        <taxon>Streptomyces</taxon>
    </lineage>
</organism>
<dbReference type="Proteomes" id="UP000591537">
    <property type="component" value="Unassembled WGS sequence"/>
</dbReference>
<name>A0A7W9WKQ0_9ACTN</name>
<dbReference type="SUPFAM" id="SSF50370">
    <property type="entry name" value="Ricin B-like lectins"/>
    <property type="match status" value="1"/>
</dbReference>
<keyword evidence="4" id="KW-1185">Reference proteome</keyword>
<feature type="compositionally biased region" description="Pro residues" evidence="1">
    <location>
        <begin position="676"/>
        <end position="696"/>
    </location>
</feature>
<dbReference type="InterPro" id="IPR000772">
    <property type="entry name" value="Ricin_B_lectin"/>
</dbReference>
<dbReference type="AlphaFoldDB" id="A0A7W9WKQ0"/>
<keyword evidence="3" id="KW-0804">Transcription</keyword>
<dbReference type="Gene3D" id="2.80.10.50">
    <property type="match status" value="1"/>
</dbReference>
<dbReference type="RefSeq" id="WP_246555162.1">
    <property type="nucleotide sequence ID" value="NZ_BAAARS010000014.1"/>
</dbReference>
<dbReference type="PROSITE" id="PS50231">
    <property type="entry name" value="RICIN_B_LECTIN"/>
    <property type="match status" value="1"/>
</dbReference>
<dbReference type="SMART" id="SM00458">
    <property type="entry name" value="RICIN"/>
    <property type="match status" value="1"/>
</dbReference>
<reference evidence="3 4" key="1">
    <citation type="submission" date="2020-08" db="EMBL/GenBank/DDBJ databases">
        <title>Genomic Encyclopedia of Type Strains, Phase IV (KMG-IV): sequencing the most valuable type-strain genomes for metagenomic binning, comparative biology and taxonomic classification.</title>
        <authorList>
            <person name="Goeker M."/>
        </authorList>
    </citation>
    <scope>NUCLEOTIDE SEQUENCE [LARGE SCALE GENOMIC DNA]</scope>
    <source>
        <strain evidence="3 4">DSM 43350</strain>
    </source>
</reference>
<evidence type="ECO:0000259" key="2">
    <source>
        <dbReference type="SMART" id="SM00458"/>
    </source>
</evidence>
<feature type="compositionally biased region" description="Pro residues" evidence="1">
    <location>
        <begin position="430"/>
        <end position="442"/>
    </location>
</feature>
<dbReference type="EMBL" id="JACHGV010000013">
    <property type="protein sequence ID" value="MBB6080643.1"/>
    <property type="molecule type" value="Genomic_DNA"/>
</dbReference>
<evidence type="ECO:0000313" key="4">
    <source>
        <dbReference type="Proteomes" id="UP000591537"/>
    </source>
</evidence>
<keyword evidence="3" id="KW-0240">DNA-directed RNA polymerase</keyword>
<dbReference type="Pfam" id="PF00652">
    <property type="entry name" value="Ricin_B_lectin"/>
    <property type="match status" value="1"/>
</dbReference>